<feature type="binding site" evidence="8">
    <location>
        <position position="186"/>
    </location>
    <ligand>
        <name>Zn(2+)</name>
        <dbReference type="ChEBI" id="CHEBI:29105"/>
        <note>ligand shared between dimeric partners</note>
    </ligand>
</feature>
<dbReference type="PROSITE" id="PS00934">
    <property type="entry name" value="GLYOXALASE_I_1"/>
    <property type="match status" value="1"/>
</dbReference>
<keyword evidence="5 8" id="KW-0862">Zinc</keyword>
<dbReference type="EC" id="4.4.1.5" evidence="3 9"/>
<evidence type="ECO:0000256" key="1">
    <source>
        <dbReference type="ARBA" id="ARBA00005008"/>
    </source>
</evidence>
<comment type="cofactor">
    <cofactor evidence="8">
        <name>Zn(2+)</name>
        <dbReference type="ChEBI" id="CHEBI:29105"/>
    </cofactor>
    <text evidence="8">Binds 1 zinc ion per subunit. In the homodimer, two zinc ions are bound between subunits.</text>
</comment>
<evidence type="ECO:0000256" key="4">
    <source>
        <dbReference type="ARBA" id="ARBA00022723"/>
    </source>
</evidence>
<name>A0A1Y2BH72_9TREE</name>
<dbReference type="PROSITE" id="PS00935">
    <property type="entry name" value="GLYOXALASE_I_2"/>
    <property type="match status" value="1"/>
</dbReference>
<dbReference type="FunCoup" id="A0A1Y2BH72">
    <property type="interactions" value="29"/>
</dbReference>
<evidence type="ECO:0000256" key="5">
    <source>
        <dbReference type="ARBA" id="ARBA00022833"/>
    </source>
</evidence>
<dbReference type="Pfam" id="PF00903">
    <property type="entry name" value="Glyoxalase"/>
    <property type="match status" value="1"/>
</dbReference>
<keyword evidence="6 9" id="KW-0456">Lyase</keyword>
<dbReference type="InterPro" id="IPR037523">
    <property type="entry name" value="VOC_core"/>
</dbReference>
<dbReference type="CDD" id="cd07233">
    <property type="entry name" value="GlxI_Zn"/>
    <property type="match status" value="1"/>
</dbReference>
<proteinExistence type="inferred from homology"/>
<gene>
    <name evidence="11" type="ORF">BCR39DRAFT_520193</name>
</gene>
<dbReference type="PANTHER" id="PTHR10374">
    <property type="entry name" value="LACTOYLGLUTATHIONE LYASE GLYOXALASE I"/>
    <property type="match status" value="1"/>
</dbReference>
<dbReference type="PROSITE" id="PS51819">
    <property type="entry name" value="VOC"/>
    <property type="match status" value="1"/>
</dbReference>
<dbReference type="AlphaFoldDB" id="A0A1Y2BH72"/>
<feature type="binding site" evidence="8">
    <location>
        <position position="111"/>
    </location>
    <ligand>
        <name>Zn(2+)</name>
        <dbReference type="ChEBI" id="CHEBI:29105"/>
        <note>ligand shared between dimeric partners</note>
    </ligand>
</feature>
<feature type="binding site" evidence="8">
    <location>
        <position position="140"/>
    </location>
    <ligand>
        <name>Zn(2+)</name>
        <dbReference type="ChEBI" id="CHEBI:29105"/>
        <note>ligand shared between dimeric partners</note>
    </ligand>
</feature>
<dbReference type="NCBIfam" id="TIGR00068">
    <property type="entry name" value="glyox_I"/>
    <property type="match status" value="1"/>
</dbReference>
<dbReference type="EMBL" id="MCFC01000006">
    <property type="protein sequence ID" value="ORY33455.1"/>
    <property type="molecule type" value="Genomic_DNA"/>
</dbReference>
<feature type="active site" description="Proton donor/acceptor" evidence="7">
    <location>
        <position position="186"/>
    </location>
</feature>
<dbReference type="GO" id="GO:0046872">
    <property type="term" value="F:metal ion binding"/>
    <property type="evidence" value="ECO:0007669"/>
    <property type="project" value="UniProtKB-UniRule"/>
</dbReference>
<dbReference type="InterPro" id="IPR029068">
    <property type="entry name" value="Glyas_Bleomycin-R_OHBP_Dase"/>
</dbReference>
<dbReference type="GO" id="GO:0004462">
    <property type="term" value="F:lactoylglutathione lyase activity"/>
    <property type="evidence" value="ECO:0007669"/>
    <property type="project" value="UniProtKB-UniRule"/>
</dbReference>
<protein>
    <recommendedName>
        <fullName evidence="3 9">Lactoylglutathione lyase</fullName>
        <ecNumber evidence="3 9">4.4.1.5</ecNumber>
    </recommendedName>
    <alternativeName>
        <fullName evidence="9">Glyoxalase I</fullName>
    </alternativeName>
</protein>
<dbReference type="InterPro" id="IPR018146">
    <property type="entry name" value="Glyoxalase_1_CS"/>
</dbReference>
<sequence>MHICSSLINPLYQTVQRPLSNTLSRTFIKMASTTSDPSTYRFNHTMFRIKDPKVSIPFYEKVLGMELFNESPGSDFTNFFLAFPCGFGPDADKMSKEEKANVQMAREGVLELCWNHGTETDSEFKGYVSGNEEPGRGFGHIAITVDDLQAACKRFDDLGVKFKKRPEEGRMKHIAFIYDPDGYWIEILNNSRRSPDSK</sequence>
<reference evidence="11 12" key="1">
    <citation type="submission" date="2016-07" db="EMBL/GenBank/DDBJ databases">
        <title>Pervasive Adenine N6-methylation of Active Genes in Fungi.</title>
        <authorList>
            <consortium name="DOE Joint Genome Institute"/>
            <person name="Mondo S.J."/>
            <person name="Dannebaum R.O."/>
            <person name="Kuo R.C."/>
            <person name="Labutti K."/>
            <person name="Haridas S."/>
            <person name="Kuo A."/>
            <person name="Salamov A."/>
            <person name="Ahrendt S.R."/>
            <person name="Lipzen A."/>
            <person name="Sullivan W."/>
            <person name="Andreopoulos W.B."/>
            <person name="Clum A."/>
            <person name="Lindquist E."/>
            <person name="Daum C."/>
            <person name="Ramamoorthy G.K."/>
            <person name="Gryganskyi A."/>
            <person name="Culley D."/>
            <person name="Magnuson J.K."/>
            <person name="James T.Y."/>
            <person name="O'Malley M.A."/>
            <person name="Stajich J.E."/>
            <person name="Spatafora J.W."/>
            <person name="Visel A."/>
            <person name="Grigoriev I.V."/>
        </authorList>
    </citation>
    <scope>NUCLEOTIDE SEQUENCE [LARGE SCALE GENOMIC DNA]</scope>
    <source>
        <strain evidence="11 12">68-887.2</strain>
    </source>
</reference>
<keyword evidence="12" id="KW-1185">Reference proteome</keyword>
<feature type="domain" description="VOC" evidence="10">
    <location>
        <begin position="41"/>
        <end position="190"/>
    </location>
</feature>
<dbReference type="Proteomes" id="UP000193986">
    <property type="component" value="Unassembled WGS sequence"/>
</dbReference>
<organism evidence="11 12">
    <name type="scientific">Naematelia encephala</name>
    <dbReference type="NCBI Taxonomy" id="71784"/>
    <lineage>
        <taxon>Eukaryota</taxon>
        <taxon>Fungi</taxon>
        <taxon>Dikarya</taxon>
        <taxon>Basidiomycota</taxon>
        <taxon>Agaricomycotina</taxon>
        <taxon>Tremellomycetes</taxon>
        <taxon>Tremellales</taxon>
        <taxon>Naemateliaceae</taxon>
        <taxon>Naematelia</taxon>
    </lineage>
</organism>
<dbReference type="STRING" id="71784.A0A1Y2BH72"/>
<comment type="pathway">
    <text evidence="1 9">Secondary metabolite metabolism; methylglyoxal degradation; (R)-lactate from methylglyoxal: step 1/2.</text>
</comment>
<evidence type="ECO:0000256" key="8">
    <source>
        <dbReference type="PIRSR" id="PIRSR604361-3"/>
    </source>
</evidence>
<dbReference type="UniPathway" id="UPA00619">
    <property type="reaction ID" value="UER00675"/>
</dbReference>
<dbReference type="SUPFAM" id="SSF54593">
    <property type="entry name" value="Glyoxalase/Bleomycin resistance protein/Dihydroxybiphenyl dioxygenase"/>
    <property type="match status" value="1"/>
</dbReference>
<evidence type="ECO:0000256" key="2">
    <source>
        <dbReference type="ARBA" id="ARBA00010363"/>
    </source>
</evidence>
<accession>A0A1Y2BH72</accession>
<dbReference type="Gene3D" id="3.10.180.10">
    <property type="entry name" value="2,3-Dihydroxybiphenyl 1,2-Dioxygenase, domain 1"/>
    <property type="match status" value="1"/>
</dbReference>
<comment type="caution">
    <text evidence="11">The sequence shown here is derived from an EMBL/GenBank/DDBJ whole genome shotgun (WGS) entry which is preliminary data.</text>
</comment>
<dbReference type="InterPro" id="IPR004361">
    <property type="entry name" value="Glyoxalase_1"/>
</dbReference>
<evidence type="ECO:0000313" key="12">
    <source>
        <dbReference type="Proteomes" id="UP000193986"/>
    </source>
</evidence>
<comment type="similarity">
    <text evidence="2 9">Belongs to the glyoxalase I family.</text>
</comment>
<comment type="catalytic activity">
    <reaction evidence="9">
        <text>(R)-S-lactoylglutathione = methylglyoxal + glutathione</text>
        <dbReference type="Rhea" id="RHEA:19069"/>
        <dbReference type="ChEBI" id="CHEBI:17158"/>
        <dbReference type="ChEBI" id="CHEBI:57474"/>
        <dbReference type="ChEBI" id="CHEBI:57925"/>
        <dbReference type="EC" id="4.4.1.5"/>
    </reaction>
</comment>
<comment type="function">
    <text evidence="9">Catalyzes the conversion of hemimercaptal, formed from methylglyoxal and glutathione, to S-lactoylglutathione.</text>
</comment>
<keyword evidence="4 8" id="KW-0479">Metal-binding</keyword>
<dbReference type="InterPro" id="IPR004360">
    <property type="entry name" value="Glyas_Fos-R_dOase_dom"/>
</dbReference>
<dbReference type="OrthoDB" id="16820at2759"/>
<evidence type="ECO:0000256" key="3">
    <source>
        <dbReference type="ARBA" id="ARBA00012081"/>
    </source>
</evidence>
<dbReference type="InParanoid" id="A0A1Y2BH72"/>
<evidence type="ECO:0000256" key="6">
    <source>
        <dbReference type="ARBA" id="ARBA00023239"/>
    </source>
</evidence>
<evidence type="ECO:0000256" key="7">
    <source>
        <dbReference type="PIRSR" id="PIRSR604361-1"/>
    </source>
</evidence>
<evidence type="ECO:0000256" key="9">
    <source>
        <dbReference type="RuleBase" id="RU361179"/>
    </source>
</evidence>
<evidence type="ECO:0000259" key="10">
    <source>
        <dbReference type="PROSITE" id="PS51819"/>
    </source>
</evidence>
<evidence type="ECO:0000313" key="11">
    <source>
        <dbReference type="EMBL" id="ORY33455.1"/>
    </source>
</evidence>
<dbReference type="PANTHER" id="PTHR10374:SF30">
    <property type="entry name" value="LACTOYLGLUTATHIONE LYASE"/>
    <property type="match status" value="1"/>
</dbReference>